<dbReference type="EMBL" id="JADWDC010000017">
    <property type="protein sequence ID" value="MCC0177161.1"/>
    <property type="molecule type" value="Genomic_DNA"/>
</dbReference>
<dbReference type="AlphaFoldDB" id="A0A964FFP0"/>
<dbReference type="RefSeq" id="WP_229640200.1">
    <property type="nucleotide sequence ID" value="NZ_JADWDC010000017.1"/>
</dbReference>
<evidence type="ECO:0000313" key="4">
    <source>
        <dbReference type="Proteomes" id="UP000729733"/>
    </source>
</evidence>
<dbReference type="PANTHER" id="PTHR13847">
    <property type="entry name" value="SARCOSINE DEHYDROGENASE-RELATED"/>
    <property type="match status" value="1"/>
</dbReference>
<evidence type="ECO:0000313" key="3">
    <source>
        <dbReference type="EMBL" id="MCC0177161.1"/>
    </source>
</evidence>
<proteinExistence type="predicted"/>
<dbReference type="PANTHER" id="PTHR13847:SF287">
    <property type="entry name" value="FAD-DEPENDENT OXIDOREDUCTASE DOMAIN-CONTAINING PROTEIN 1"/>
    <property type="match status" value="1"/>
</dbReference>
<keyword evidence="1" id="KW-0560">Oxidoreductase</keyword>
<comment type="caution">
    <text evidence="3">The sequence shown here is derived from an EMBL/GenBank/DDBJ whole genome shotgun (WGS) entry which is preliminary data.</text>
</comment>
<feature type="domain" description="FAD dependent oxidoreductase" evidence="2">
    <location>
        <begin position="3"/>
        <end position="369"/>
    </location>
</feature>
<protein>
    <submittedName>
        <fullName evidence="3">FAD-binding oxidoreductase</fullName>
    </submittedName>
</protein>
<accession>A0A964FFP0</accession>
<gene>
    <name evidence="3" type="ORF">I4641_09245</name>
</gene>
<dbReference type="Gene3D" id="3.50.50.60">
    <property type="entry name" value="FAD/NAD(P)-binding domain"/>
    <property type="match status" value="1"/>
</dbReference>
<dbReference type="InterPro" id="IPR036188">
    <property type="entry name" value="FAD/NAD-bd_sf"/>
</dbReference>
<evidence type="ECO:0000259" key="2">
    <source>
        <dbReference type="Pfam" id="PF01266"/>
    </source>
</evidence>
<dbReference type="SUPFAM" id="SSF51905">
    <property type="entry name" value="FAD/NAD(P)-binding domain"/>
    <property type="match status" value="1"/>
</dbReference>
<keyword evidence="4" id="KW-1185">Reference proteome</keyword>
<sequence>MYDWIVIGAGITGACLAYELSQQGLKVLLLEKDETPNNATIYSYGGLAYWSGTDNLTRTLGGEGIELHRNLAQELDGDTEFRDLDLVLTIDRQNDPETIVHYYDRFAITPELLSVNDACILEPLLNPNAISGALKLPHGHIHPQKTTNAYLRAFERNNGVIICDRVIDFLRQGDDVVGVKTQTDVYHADNTVVCGGGLSRSLLQQANIEIANYYTHAQLILTPPLDFELGTIVMPAVQQRFILEAKAKELTTEDWNPPYDMATRAILDPGAVQFMDGRICMGQISAIAPNPQAKLNPFTAEAEIRQQVSNILPLLEDIPGTCHSCLVAFNNQAIALVGNLADTKGIYLFSGFTSTLVFAPVLARRFARWISGKEDRVIEELQSVINH</sequence>
<dbReference type="GO" id="GO:0005737">
    <property type="term" value="C:cytoplasm"/>
    <property type="evidence" value="ECO:0007669"/>
    <property type="project" value="TreeGrafter"/>
</dbReference>
<dbReference type="InterPro" id="IPR006076">
    <property type="entry name" value="FAD-dep_OxRdtase"/>
</dbReference>
<reference evidence="3" key="1">
    <citation type="journal article" date="2021" name="Antonie Van Leeuwenhoek">
        <title>Draft genome and description of Waterburya agarophytonicola gen. nov. sp. nov. (Pleurocapsales, Cyanobacteria): a seaweed symbiont.</title>
        <authorList>
            <person name="Bonthond G."/>
            <person name="Shalygin S."/>
            <person name="Bayer T."/>
            <person name="Weinberger F."/>
        </authorList>
    </citation>
    <scope>NUCLEOTIDE SEQUENCE</scope>
    <source>
        <strain evidence="3">KI4</strain>
    </source>
</reference>
<evidence type="ECO:0000256" key="1">
    <source>
        <dbReference type="ARBA" id="ARBA00023002"/>
    </source>
</evidence>
<dbReference type="Proteomes" id="UP000729733">
    <property type="component" value="Unassembled WGS sequence"/>
</dbReference>
<dbReference type="Gene3D" id="3.30.9.10">
    <property type="entry name" value="D-Amino Acid Oxidase, subunit A, domain 2"/>
    <property type="match status" value="1"/>
</dbReference>
<dbReference type="GO" id="GO:0016491">
    <property type="term" value="F:oxidoreductase activity"/>
    <property type="evidence" value="ECO:0007669"/>
    <property type="project" value="UniProtKB-KW"/>
</dbReference>
<organism evidence="3 4">
    <name type="scientific">Waterburya agarophytonicola KI4</name>
    <dbReference type="NCBI Taxonomy" id="2874699"/>
    <lineage>
        <taxon>Bacteria</taxon>
        <taxon>Bacillati</taxon>
        <taxon>Cyanobacteriota</taxon>
        <taxon>Cyanophyceae</taxon>
        <taxon>Pleurocapsales</taxon>
        <taxon>Hyellaceae</taxon>
        <taxon>Waterburya</taxon>
        <taxon>Waterburya agarophytonicola</taxon>
    </lineage>
</organism>
<name>A0A964FFP0_9CYAN</name>
<dbReference type="Pfam" id="PF01266">
    <property type="entry name" value="DAO"/>
    <property type="match status" value="1"/>
</dbReference>